<accession>A0A8J8MQP6</accession>
<geneLocation type="plasmid" evidence="1 2">
    <name>pVpro</name>
</geneLocation>
<gene>
    <name evidence="1" type="ORF">HZI73_26385</name>
</gene>
<dbReference type="Proteomes" id="UP000683246">
    <property type="component" value="Plasmid pVpro"/>
</dbReference>
<sequence length="89" mass="10611">MERFIEKVGQIGSISMLKLFVLEKVNKEQAFQITMHEKDYLEEFKTFIQEYLDLRLGCISFKGHKVIITFNPDDKKEITKLVWVKKENN</sequence>
<protein>
    <submittedName>
        <fullName evidence="1">Uncharacterized protein</fullName>
    </submittedName>
</protein>
<evidence type="ECO:0000313" key="2">
    <source>
        <dbReference type="Proteomes" id="UP000683246"/>
    </source>
</evidence>
<reference evidence="1" key="1">
    <citation type="submission" date="2020-07" db="EMBL/GenBank/DDBJ databases">
        <title>Vallitalea pronyensis genome.</title>
        <authorList>
            <person name="Postec A."/>
        </authorList>
    </citation>
    <scope>NUCLEOTIDE SEQUENCE</scope>
    <source>
        <strain evidence="1">FatNI3</strain>
        <plasmid evidence="1">pVpro</plasmid>
    </source>
</reference>
<evidence type="ECO:0000313" key="1">
    <source>
        <dbReference type="EMBL" id="QUI25944.1"/>
    </source>
</evidence>
<dbReference type="EMBL" id="CP058650">
    <property type="protein sequence ID" value="QUI25944.1"/>
    <property type="molecule type" value="Genomic_DNA"/>
</dbReference>
<proteinExistence type="predicted"/>
<dbReference type="KEGG" id="vpy:HZI73_26385"/>
<keyword evidence="1" id="KW-0614">Plasmid</keyword>
<dbReference type="RefSeq" id="WP_212698977.1">
    <property type="nucleotide sequence ID" value="NZ_CP058650.1"/>
</dbReference>
<keyword evidence="2" id="KW-1185">Reference proteome</keyword>
<dbReference type="AlphaFoldDB" id="A0A8J8MQP6"/>
<name>A0A8J8MQP6_9FIRM</name>
<organism evidence="1 2">
    <name type="scientific">Vallitalea pronyensis</name>
    <dbReference type="NCBI Taxonomy" id="1348613"/>
    <lineage>
        <taxon>Bacteria</taxon>
        <taxon>Bacillati</taxon>
        <taxon>Bacillota</taxon>
        <taxon>Clostridia</taxon>
        <taxon>Lachnospirales</taxon>
        <taxon>Vallitaleaceae</taxon>
        <taxon>Vallitalea</taxon>
    </lineage>
</organism>